<proteinExistence type="predicted"/>
<name>A0A855N7X2_CAMHY</name>
<dbReference type="AlphaFoldDB" id="A0A855N7X2"/>
<reference evidence="1 2" key="1">
    <citation type="submission" date="2017-06" db="EMBL/GenBank/DDBJ databases">
        <title>Updating the genomic taxonomy and epidemiology of Campylobacter hyointestinalis; discovery in New Zealand farmed ruminants.</title>
        <authorList>
            <person name="Wilkinson D.A."/>
            <person name="Fayaz A."/>
            <person name="Biggs P.J."/>
            <person name="Midwinter A.C."/>
        </authorList>
    </citation>
    <scope>NUCLEOTIDE SEQUENCE [LARGE SCALE GENOMIC DNA]</scope>
    <source>
        <strain evidence="1 2">S1614a</strain>
    </source>
</reference>
<evidence type="ECO:0000313" key="1">
    <source>
        <dbReference type="EMBL" id="PPB72229.1"/>
    </source>
</evidence>
<evidence type="ECO:0000313" key="2">
    <source>
        <dbReference type="Proteomes" id="UP000239685"/>
    </source>
</evidence>
<protein>
    <submittedName>
        <fullName evidence="1">Uncharacterized protein</fullName>
    </submittedName>
</protein>
<dbReference type="EMBL" id="NIQP01000003">
    <property type="protein sequence ID" value="PPB72229.1"/>
    <property type="molecule type" value="Genomic_DNA"/>
</dbReference>
<organism evidence="1 2">
    <name type="scientific">Campylobacter hyointestinalis subsp. hyointestinalis</name>
    <dbReference type="NCBI Taxonomy" id="91352"/>
    <lineage>
        <taxon>Bacteria</taxon>
        <taxon>Pseudomonadati</taxon>
        <taxon>Campylobacterota</taxon>
        <taxon>Epsilonproteobacteria</taxon>
        <taxon>Campylobacterales</taxon>
        <taxon>Campylobacteraceae</taxon>
        <taxon>Campylobacter</taxon>
    </lineage>
</organism>
<dbReference type="RefSeq" id="WP_104064426.1">
    <property type="nucleotide sequence ID" value="NZ_NIQH01000006.1"/>
</dbReference>
<accession>A0A855N7X2</accession>
<comment type="caution">
    <text evidence="1">The sequence shown here is derived from an EMBL/GenBank/DDBJ whole genome shotgun (WGS) entry which is preliminary data.</text>
</comment>
<sequence>MNEKELIPTDETIDIILNSKSAGRFKTFDAYKRAMDAMFKADENSLAIKSMLKNKKYSNSF</sequence>
<gene>
    <name evidence="1" type="ORF">CDQ78_04690</name>
</gene>
<dbReference type="Proteomes" id="UP000239685">
    <property type="component" value="Unassembled WGS sequence"/>
</dbReference>